<dbReference type="NCBIfam" id="TIGR02378">
    <property type="entry name" value="nirD_assim_sml"/>
    <property type="match status" value="1"/>
</dbReference>
<evidence type="ECO:0000313" key="9">
    <source>
        <dbReference type="EMBL" id="CAG5069920.1"/>
    </source>
</evidence>
<keyword evidence="5" id="KW-0408">Iron</keyword>
<name>A0ABM8UQY2_9BACT</name>
<keyword evidence="2" id="KW-0001">2Fe-2S</keyword>
<keyword evidence="4 9" id="KW-0560">Oxidoreductase</keyword>
<keyword evidence="7" id="KW-0534">Nitrate assimilation</keyword>
<organism evidence="9 10">
    <name type="scientific">Dyadobacter linearis</name>
    <dbReference type="NCBI Taxonomy" id="2823330"/>
    <lineage>
        <taxon>Bacteria</taxon>
        <taxon>Pseudomonadati</taxon>
        <taxon>Bacteroidota</taxon>
        <taxon>Cytophagia</taxon>
        <taxon>Cytophagales</taxon>
        <taxon>Spirosomataceae</taxon>
        <taxon>Dyadobacter</taxon>
    </lineage>
</organism>
<dbReference type="EMBL" id="CAJRAU010000003">
    <property type="protein sequence ID" value="CAG5069920.1"/>
    <property type="molecule type" value="Genomic_DNA"/>
</dbReference>
<keyword evidence="1" id="KW-0349">Heme</keyword>
<evidence type="ECO:0000256" key="3">
    <source>
        <dbReference type="ARBA" id="ARBA00022723"/>
    </source>
</evidence>
<dbReference type="PROSITE" id="PS51296">
    <property type="entry name" value="RIESKE"/>
    <property type="match status" value="1"/>
</dbReference>
<evidence type="ECO:0000256" key="6">
    <source>
        <dbReference type="ARBA" id="ARBA00023014"/>
    </source>
</evidence>
<dbReference type="Proteomes" id="UP000679725">
    <property type="component" value="Unassembled WGS sequence"/>
</dbReference>
<dbReference type="PROSITE" id="PS51300">
    <property type="entry name" value="NIRD"/>
    <property type="match status" value="1"/>
</dbReference>
<reference evidence="9 10" key="1">
    <citation type="submission" date="2021-04" db="EMBL/GenBank/DDBJ databases">
        <authorList>
            <person name="Rodrigo-Torres L."/>
            <person name="Arahal R. D."/>
            <person name="Lucena T."/>
        </authorList>
    </citation>
    <scope>NUCLEOTIDE SEQUENCE [LARGE SCALE GENOMIC DNA]</scope>
    <source>
        <strain evidence="9 10">CECT 9623</strain>
    </source>
</reference>
<keyword evidence="10" id="KW-1185">Reference proteome</keyword>
<dbReference type="SUPFAM" id="SSF50022">
    <property type="entry name" value="ISP domain"/>
    <property type="match status" value="1"/>
</dbReference>
<dbReference type="InterPro" id="IPR017941">
    <property type="entry name" value="Rieske_2Fe-2S"/>
</dbReference>
<evidence type="ECO:0000313" key="10">
    <source>
        <dbReference type="Proteomes" id="UP000679725"/>
    </source>
</evidence>
<dbReference type="EC" id="1.7.1.15" evidence="9"/>
<dbReference type="GO" id="GO:0106316">
    <property type="term" value="F:nitrite reductase (NADH) activity"/>
    <property type="evidence" value="ECO:0007669"/>
    <property type="project" value="UniProtKB-EC"/>
</dbReference>
<comment type="caution">
    <text evidence="9">The sequence shown here is derived from an EMBL/GenBank/DDBJ whole genome shotgun (WGS) entry which is preliminary data.</text>
</comment>
<accession>A0ABM8UQY2</accession>
<dbReference type="PANTHER" id="PTHR43809">
    <property type="entry name" value="NITRITE REDUCTASE (NADH) LARGE SUBUNIT"/>
    <property type="match status" value="1"/>
</dbReference>
<proteinExistence type="predicted"/>
<dbReference type="InterPro" id="IPR012748">
    <property type="entry name" value="Rieske-like_NirD"/>
</dbReference>
<evidence type="ECO:0000259" key="8">
    <source>
        <dbReference type="PROSITE" id="PS51296"/>
    </source>
</evidence>
<dbReference type="Pfam" id="PF13806">
    <property type="entry name" value="Rieske_2"/>
    <property type="match status" value="1"/>
</dbReference>
<evidence type="ECO:0000256" key="7">
    <source>
        <dbReference type="ARBA" id="ARBA00023063"/>
    </source>
</evidence>
<gene>
    <name evidence="9" type="primary">nirD</name>
    <name evidence="9" type="ORF">DYBT9623_02659</name>
</gene>
<dbReference type="InterPro" id="IPR036922">
    <property type="entry name" value="Rieske_2Fe-2S_sf"/>
</dbReference>
<sequence length="119" mass="13329">MNTETQIPTDTQVTWHIACAVSDIPEDGGGCAFIDGKQIAIFNFARRGEWYATDNECPHRQQMAVSRGMIGSHEGEPKVACPFHKKTFSLKTGQCFNDDAYQIKTFPVMVRENLVYIGL</sequence>
<dbReference type="RefSeq" id="WP_215233998.1">
    <property type="nucleotide sequence ID" value="NZ_CAJRAU010000003.1"/>
</dbReference>
<feature type="domain" description="Rieske" evidence="8">
    <location>
        <begin position="16"/>
        <end position="117"/>
    </location>
</feature>
<evidence type="ECO:0000256" key="2">
    <source>
        <dbReference type="ARBA" id="ARBA00022714"/>
    </source>
</evidence>
<dbReference type="InterPro" id="IPR052034">
    <property type="entry name" value="NasD-like"/>
</dbReference>
<evidence type="ECO:0000256" key="4">
    <source>
        <dbReference type="ARBA" id="ARBA00023002"/>
    </source>
</evidence>
<keyword evidence="6" id="KW-0411">Iron-sulfur</keyword>
<evidence type="ECO:0000256" key="1">
    <source>
        <dbReference type="ARBA" id="ARBA00022617"/>
    </source>
</evidence>
<dbReference type="CDD" id="cd03529">
    <property type="entry name" value="Rieske_NirD"/>
    <property type="match status" value="1"/>
</dbReference>
<protein>
    <submittedName>
        <fullName evidence="9">Nitrite reductase (NADH) small subunit</fullName>
        <ecNumber evidence="9">1.7.1.15</ecNumber>
    </submittedName>
</protein>
<dbReference type="Gene3D" id="2.102.10.10">
    <property type="entry name" value="Rieske [2Fe-2S] iron-sulphur domain"/>
    <property type="match status" value="1"/>
</dbReference>
<keyword evidence="3" id="KW-0479">Metal-binding</keyword>
<evidence type="ECO:0000256" key="5">
    <source>
        <dbReference type="ARBA" id="ARBA00023004"/>
    </source>
</evidence>
<dbReference type="PANTHER" id="PTHR43809:SF1">
    <property type="entry name" value="NITRITE REDUCTASE (NADH) LARGE SUBUNIT"/>
    <property type="match status" value="1"/>
</dbReference>